<dbReference type="GO" id="GO:0008408">
    <property type="term" value="F:3'-5' exonuclease activity"/>
    <property type="evidence" value="ECO:0000318"/>
    <property type="project" value="GO_Central"/>
</dbReference>
<dbReference type="InterPro" id="IPR012337">
    <property type="entry name" value="RNaseH-like_sf"/>
</dbReference>
<proteinExistence type="predicted"/>
<evidence type="ECO:0000313" key="4">
    <source>
        <dbReference type="Proteomes" id="UP000002008"/>
    </source>
</evidence>
<dbReference type="RefSeq" id="WP_012258921.1">
    <property type="nucleotide sequence ID" value="NC_010175.1"/>
</dbReference>
<keyword evidence="1" id="KW-0378">Hydrolase</keyword>
<dbReference type="GO" id="GO:0003676">
    <property type="term" value="F:nucleic acid binding"/>
    <property type="evidence" value="ECO:0007669"/>
    <property type="project" value="InterPro"/>
</dbReference>
<keyword evidence="1" id="KW-0269">Exonuclease</keyword>
<keyword evidence="1" id="KW-0540">Nuclease</keyword>
<evidence type="ECO:0000256" key="1">
    <source>
        <dbReference type="ARBA" id="ARBA00022839"/>
    </source>
</evidence>
<dbReference type="PATRIC" id="fig|324602.8.peg.3472"/>
<gene>
    <name evidence="3" type="ordered locus">Caur_3069</name>
</gene>
<accession>A9WGV2</accession>
<dbReference type="Pfam" id="PF00929">
    <property type="entry name" value="RNase_T"/>
    <property type="match status" value="1"/>
</dbReference>
<dbReference type="FunFam" id="3.30.420.10:FF:000045">
    <property type="entry name" value="3'-5' exonuclease DinG"/>
    <property type="match status" value="1"/>
</dbReference>
<dbReference type="KEGG" id="cau:Caur_3069"/>
<dbReference type="InterPro" id="IPR026881">
    <property type="entry name" value="WYL_dom"/>
</dbReference>
<dbReference type="PANTHER" id="PTHR30231:SF41">
    <property type="entry name" value="DNA POLYMERASE III SUBUNIT EPSILON"/>
    <property type="match status" value="1"/>
</dbReference>
<dbReference type="PANTHER" id="PTHR30231">
    <property type="entry name" value="DNA POLYMERASE III SUBUNIT EPSILON"/>
    <property type="match status" value="1"/>
</dbReference>
<organism evidence="3 4">
    <name type="scientific">Chloroflexus aurantiacus (strain ATCC 29366 / DSM 635 / J-10-fl)</name>
    <dbReference type="NCBI Taxonomy" id="324602"/>
    <lineage>
        <taxon>Bacteria</taxon>
        <taxon>Bacillati</taxon>
        <taxon>Chloroflexota</taxon>
        <taxon>Chloroflexia</taxon>
        <taxon>Chloroflexales</taxon>
        <taxon>Chloroflexineae</taxon>
        <taxon>Chloroflexaceae</taxon>
        <taxon>Chloroflexus</taxon>
    </lineage>
</organism>
<dbReference type="AlphaFoldDB" id="A9WGV2"/>
<dbReference type="SMART" id="SM00479">
    <property type="entry name" value="EXOIII"/>
    <property type="match status" value="1"/>
</dbReference>
<dbReference type="STRING" id="324602.Caur_3069"/>
<dbReference type="EMBL" id="CP000909">
    <property type="protein sequence ID" value="ABY36268.1"/>
    <property type="molecule type" value="Genomic_DNA"/>
</dbReference>
<dbReference type="eggNOG" id="COG0847">
    <property type="taxonomic scope" value="Bacteria"/>
</dbReference>
<keyword evidence="4" id="KW-1185">Reference proteome</keyword>
<dbReference type="eggNOG" id="COG2378">
    <property type="taxonomic scope" value="Bacteria"/>
</dbReference>
<protein>
    <submittedName>
        <fullName evidence="3">DNA polymerase III, epsilon subunit</fullName>
    </submittedName>
</protein>
<evidence type="ECO:0000259" key="2">
    <source>
        <dbReference type="SMART" id="SM00479"/>
    </source>
</evidence>
<reference evidence="4" key="1">
    <citation type="journal article" date="2011" name="BMC Genomics">
        <title>Complete genome sequence of the filamentous anoxygenic phototrophic bacterium Chloroflexus aurantiacus.</title>
        <authorList>
            <person name="Tang K.H."/>
            <person name="Barry K."/>
            <person name="Chertkov O."/>
            <person name="Dalin E."/>
            <person name="Han C.S."/>
            <person name="Hauser L.J."/>
            <person name="Honchak B.M."/>
            <person name="Karbach L.E."/>
            <person name="Land M.L."/>
            <person name="Lapidus A."/>
            <person name="Larimer F.W."/>
            <person name="Mikhailova N."/>
            <person name="Pitluck S."/>
            <person name="Pierson B.K."/>
            <person name="Blankenship R.E."/>
        </authorList>
    </citation>
    <scope>NUCLEOTIDE SEQUENCE [LARGE SCALE GENOMIC DNA]</scope>
    <source>
        <strain evidence="4">ATCC 29366 / DSM 635 / J-10-fl</strain>
    </source>
</reference>
<dbReference type="InParanoid" id="A9WGV2"/>
<sequence>MTGIELQQPITDVPLIFFDVETTGLEIQAGHRICEVAMLRWEHGQEVGRINTLINPERELDPQAAQINGLQPAELNNAPLFTDIAPQVVQLSQNAVRIAHNLPFDESFLNMELCRAGYPPFTGPALDTLELARRLGIRRGSLSLAALATTFGLPAPTHRAMDDVLTLRALFDHFVNEMISFGIITLGDVLRFARGLRPNDPEPEAPPPLAAALATGSTLRIMYTSNSNPHPLERRIRPIELVVEPNGISVRAFCYLRNDIRNFLLSRISAYLPDTQPE</sequence>
<dbReference type="Gene3D" id="3.30.420.10">
    <property type="entry name" value="Ribonuclease H-like superfamily/Ribonuclease H"/>
    <property type="match status" value="1"/>
</dbReference>
<name>A9WGV2_CHLAA</name>
<dbReference type="EnsemblBacteria" id="ABY36268">
    <property type="protein sequence ID" value="ABY36268"/>
    <property type="gene ID" value="Caur_3069"/>
</dbReference>
<dbReference type="CDD" id="cd06127">
    <property type="entry name" value="DEDDh"/>
    <property type="match status" value="1"/>
</dbReference>
<dbReference type="Pfam" id="PF13280">
    <property type="entry name" value="WYL"/>
    <property type="match status" value="1"/>
</dbReference>
<dbReference type="GO" id="GO:0045004">
    <property type="term" value="P:DNA replication proofreading"/>
    <property type="evidence" value="ECO:0000318"/>
    <property type="project" value="GO_Central"/>
</dbReference>
<dbReference type="InterPro" id="IPR036397">
    <property type="entry name" value="RNaseH_sf"/>
</dbReference>
<dbReference type="HOGENOM" id="CLU_085985_0_0_0"/>
<dbReference type="GO" id="GO:0005829">
    <property type="term" value="C:cytosol"/>
    <property type="evidence" value="ECO:0000318"/>
    <property type="project" value="GO_Central"/>
</dbReference>
<dbReference type="PROSITE" id="PS52050">
    <property type="entry name" value="WYL"/>
    <property type="match status" value="1"/>
</dbReference>
<dbReference type="SUPFAM" id="SSF53098">
    <property type="entry name" value="Ribonuclease H-like"/>
    <property type="match status" value="1"/>
</dbReference>
<dbReference type="InterPro" id="IPR013520">
    <property type="entry name" value="Ribonucl_H"/>
</dbReference>
<evidence type="ECO:0000313" key="3">
    <source>
        <dbReference type="EMBL" id="ABY36268.1"/>
    </source>
</evidence>
<feature type="domain" description="Exonuclease" evidence="2">
    <location>
        <begin position="14"/>
        <end position="180"/>
    </location>
</feature>
<dbReference type="Proteomes" id="UP000002008">
    <property type="component" value="Chromosome"/>
</dbReference>